<dbReference type="CDD" id="cd04301">
    <property type="entry name" value="NAT_SF"/>
    <property type="match status" value="1"/>
</dbReference>
<dbReference type="Pfam" id="PF00583">
    <property type="entry name" value="Acetyltransf_1"/>
    <property type="match status" value="1"/>
</dbReference>
<gene>
    <name evidence="2" type="ORF">GCM10007964_48820</name>
</gene>
<feature type="domain" description="N-acetyltransferase" evidence="1">
    <location>
        <begin position="31"/>
        <end position="186"/>
    </location>
</feature>
<proteinExistence type="predicted"/>
<dbReference type="GO" id="GO:0016747">
    <property type="term" value="F:acyltransferase activity, transferring groups other than amino-acyl groups"/>
    <property type="evidence" value="ECO:0007669"/>
    <property type="project" value="InterPro"/>
</dbReference>
<keyword evidence="3" id="KW-1185">Reference proteome</keyword>
<dbReference type="AlphaFoldDB" id="A0A917RDH9"/>
<name>A0A917RDH9_9ACTN</name>
<dbReference type="Gene3D" id="3.40.630.30">
    <property type="match status" value="1"/>
</dbReference>
<comment type="caution">
    <text evidence="2">The sequence shown here is derived from an EMBL/GenBank/DDBJ whole genome shotgun (WGS) entry which is preliminary data.</text>
</comment>
<evidence type="ECO:0000259" key="1">
    <source>
        <dbReference type="PROSITE" id="PS51186"/>
    </source>
</evidence>
<dbReference type="InterPro" id="IPR016181">
    <property type="entry name" value="Acyl_CoA_acyltransferase"/>
</dbReference>
<evidence type="ECO:0000313" key="2">
    <source>
        <dbReference type="EMBL" id="GGL00969.1"/>
    </source>
</evidence>
<dbReference type="PROSITE" id="PS51186">
    <property type="entry name" value="GNAT"/>
    <property type="match status" value="1"/>
</dbReference>
<protein>
    <recommendedName>
        <fullName evidence="1">N-acetyltransferase domain-containing protein</fullName>
    </recommendedName>
</protein>
<evidence type="ECO:0000313" key="3">
    <source>
        <dbReference type="Proteomes" id="UP000645217"/>
    </source>
</evidence>
<dbReference type="RefSeq" id="WP_229691410.1">
    <property type="nucleotide sequence ID" value="NZ_BMNT01000028.1"/>
</dbReference>
<dbReference type="EMBL" id="BMNT01000028">
    <property type="protein sequence ID" value="GGL00969.1"/>
    <property type="molecule type" value="Genomic_DNA"/>
</dbReference>
<sequence length="190" mass="19968">MFETQVAMSAVLPAARAGLAVPVAPRNAPAVRIRPARPEDGGRVREFVVGLSPRTRSLRFFTGLTDPGAALLRAMTTATGGRDLLVALDAAGRIVGHAMSFTRDASTEIAVVVADEWQGAGVGSRLVRALLRRAAGLGASTVTMDVMGENRKVLSMVRRWWPDARMTVSSGTVEIVAALSPALRAPVTPA</sequence>
<organism evidence="2 3">
    <name type="scientific">Sphaerisporangium melleum</name>
    <dbReference type="NCBI Taxonomy" id="321316"/>
    <lineage>
        <taxon>Bacteria</taxon>
        <taxon>Bacillati</taxon>
        <taxon>Actinomycetota</taxon>
        <taxon>Actinomycetes</taxon>
        <taxon>Streptosporangiales</taxon>
        <taxon>Streptosporangiaceae</taxon>
        <taxon>Sphaerisporangium</taxon>
    </lineage>
</organism>
<dbReference type="InterPro" id="IPR000182">
    <property type="entry name" value="GNAT_dom"/>
</dbReference>
<reference evidence="2" key="2">
    <citation type="submission" date="2020-09" db="EMBL/GenBank/DDBJ databases">
        <authorList>
            <person name="Sun Q."/>
            <person name="Ohkuma M."/>
        </authorList>
    </citation>
    <scope>NUCLEOTIDE SEQUENCE</scope>
    <source>
        <strain evidence="2">JCM 13064</strain>
    </source>
</reference>
<reference evidence="2" key="1">
    <citation type="journal article" date="2014" name="Int. J. Syst. Evol. Microbiol.">
        <title>Complete genome sequence of Corynebacterium casei LMG S-19264T (=DSM 44701T), isolated from a smear-ripened cheese.</title>
        <authorList>
            <consortium name="US DOE Joint Genome Institute (JGI-PGF)"/>
            <person name="Walter F."/>
            <person name="Albersmeier A."/>
            <person name="Kalinowski J."/>
            <person name="Ruckert C."/>
        </authorList>
    </citation>
    <scope>NUCLEOTIDE SEQUENCE</scope>
    <source>
        <strain evidence="2">JCM 13064</strain>
    </source>
</reference>
<dbReference type="SUPFAM" id="SSF55729">
    <property type="entry name" value="Acyl-CoA N-acyltransferases (Nat)"/>
    <property type="match status" value="1"/>
</dbReference>
<accession>A0A917RDH9</accession>
<dbReference type="Proteomes" id="UP000645217">
    <property type="component" value="Unassembled WGS sequence"/>
</dbReference>